<feature type="compositionally biased region" description="Basic and acidic residues" evidence="2">
    <location>
        <begin position="635"/>
        <end position="649"/>
    </location>
</feature>
<dbReference type="STRING" id="121224.E0VGW8"/>
<dbReference type="eggNOG" id="KOG1452">
    <property type="taxonomic scope" value="Eukaryota"/>
</dbReference>
<dbReference type="InParanoid" id="E0VGW8"/>
<dbReference type="Pfam" id="PF00620">
    <property type="entry name" value="RhoGAP"/>
    <property type="match status" value="1"/>
</dbReference>
<evidence type="ECO:0000256" key="1">
    <source>
        <dbReference type="ARBA" id="ARBA00022468"/>
    </source>
</evidence>
<evidence type="ECO:0000256" key="2">
    <source>
        <dbReference type="SAM" id="MobiDB-lite"/>
    </source>
</evidence>
<sequence length="1676" mass="186181">MAASPRRQQPANQPNKVKNPPPMVIQSDFRKVSGISTEIFRQIEQVENDHDATTAAALETVDRRGEMVVRILDPRSMGRNSLEAAKIFLQMQDAKHIVQLVEIVKRPGQTLGLYIREGNGMERSDGVFISRIALESAVYNSGCLQVGDEILAVNLVDVTRMSLDDVVIIMSIPRRLVLAIRQKKGMRGMQPNQSPLLTSRESKPPPVVVIKKHFDDFDRDDNGMEDRRRSRSRLGLEFSHISRDHSEHNGLDLYYNSRPESSSEQWTYRPPPPPVITEQPKPQHFTPYDRQYPKTLESLAEKVHAFYPAGTLDNRRGSPAYCSLGAGGSRDIRRVGNRIMPRSGSDQHLPRVEYDYGSSRMSSRHSGSLLRSSLKSNTLGHPGYTSRFSDSSRGYNISYNMRDSTLSKKPKAPLDYSSDTEATLSSKSLANYQRRGFSSGLTSSGLSRIGVTPVSSLRSNSLPRDHRGRGQLGQVSRQQSLVRFDRNLTSNLLGDEDSDGVLSAPEMPSRRDRILSTPSVFTSDEYRAWLSRVPTSLLPRSSSIISRTGTTHGISSISRTPSTSAIYERIRAGREAITQQRAQRFTFSAENLSLLDRNREDSRYLYRGHLNSTLDRPRPASTTPLSSGQSYLRGSDYRDKSTALQESADKSMRRIRQLMELEASHIPHPSPRLQTDSRSRLLDINPAEFLKYKIEKSSSLQNSSSISSLHSNATNLPSSGDPTEGMYGLLWVHLLAGRGLRASASASNQTMGGTTTGLRDLYCVLECDRVHKARTVVRTGDIVFDWDETFELDLIGNRELDLLIYSWDPQYRHKLCYKGSVHLLSLLKQSSVHQLALKIEPRGTLYLRLKYTDPHTSFSRKPSQQHILARPGSKPILTGGLFGSPLESTVIRENVLPGGMMSNSTSMIQNVPLIIKNCVEEIERRGLDIIGLYRLCGSATKKRILREGFERNVRTVDLSPDNVPDINVITGVLKDYLRELPEPLFTKCLFQMLVDVIAVCLPDDPEGNAKLIFSILDCLPKVNRAAVIFLMDHLSLVVSQCDRNKMTAQNLSVIFGPILMLHAEPGTDLDFNQPIAILRYLLEVWKHQSVRDLVCSTGALFNNSRDHHSSGANPLTRQPPLPQHMISSKQVLHGVQDKSNPGPVVVTSPGSPTSESSRSSSSISPSEGNEILSGSKSLLSNKNFKMMDSSGLNLLTNKSSSQISLLGSNSSITNKSPSQISLLGSNSSINSLARSIPDSKTYSSGSIYQPNSRKSPLLDRSKSPYGSPNLSDRSKSPYFQTATKTSYGSPILEKSKNYSQNLERSKSPMDKAMKNLYSSPGLTTSRDLTKSPLLKNGEYSSVTLDRYGSNKTGHVDSEHKNELNLDRMSGLPLSMTSSQIYDSNQSGDKPLFSTLPRQRSIPTIIGMPRRLSEQRKSLPQVPTDKIKDYMDGKTVDSESKNPFEKLEGFTISANPTGKNPFLDENEEQYNYETVSSRVSCFEQKAGNGNDKMDNSTKMNPYVGIHTAQNAMYQTSIGQYGTVMTTSIPPSQNQSTTRSMTCLQYSVPVSSGHVHSSLKKPSSTIENQGNQNNLQFHSQNQSYKPTMVPPTPATRRDPMKYSEKSRDSSKLGLDPIKTKTTLHHDEPLETPTPSSSTGTDSSRKEIGQEGDVESDADETEMAEQGDMVPELGKKIHH</sequence>
<dbReference type="VEuPathDB" id="VectorBase:PHUM194120"/>
<feature type="region of interest" description="Disordered" evidence="2">
    <location>
        <begin position="249"/>
        <end position="268"/>
    </location>
</feature>
<dbReference type="GO" id="GO:0097060">
    <property type="term" value="C:synaptic membrane"/>
    <property type="evidence" value="ECO:0007669"/>
    <property type="project" value="TreeGrafter"/>
</dbReference>
<feature type="compositionally biased region" description="Low complexity" evidence="2">
    <location>
        <begin position="1630"/>
        <end position="1639"/>
    </location>
</feature>
<feature type="region of interest" description="Disordered" evidence="2">
    <location>
        <begin position="455"/>
        <end position="476"/>
    </location>
</feature>
<dbReference type="OMA" id="RIERPRH"/>
<dbReference type="PROSITE" id="PS50004">
    <property type="entry name" value="C2"/>
    <property type="match status" value="1"/>
</dbReference>
<evidence type="ECO:0000259" key="3">
    <source>
        <dbReference type="PROSITE" id="PS50004"/>
    </source>
</evidence>
<feature type="region of interest" description="Disordered" evidence="2">
    <location>
        <begin position="610"/>
        <end position="649"/>
    </location>
</feature>
<feature type="region of interest" description="Disordered" evidence="2">
    <location>
        <begin position="1577"/>
        <end position="1676"/>
    </location>
</feature>
<evidence type="ECO:0000259" key="5">
    <source>
        <dbReference type="PROSITE" id="PS50238"/>
    </source>
</evidence>
<proteinExistence type="predicted"/>
<dbReference type="FunCoup" id="E0VGW8">
    <property type="interactions" value="15"/>
</dbReference>
<dbReference type="SUPFAM" id="SSF49562">
    <property type="entry name" value="C2 domain (Calcium/lipid-binding domain, CaLB)"/>
    <property type="match status" value="1"/>
</dbReference>
<dbReference type="CTD" id="8240284"/>
<dbReference type="FunFam" id="1.10.555.10:FF:000031">
    <property type="entry name" value="rho GTPase-activating protein 100F isoform X6"/>
    <property type="match status" value="1"/>
</dbReference>
<dbReference type="Gene3D" id="1.10.555.10">
    <property type="entry name" value="Rho GTPase activation protein"/>
    <property type="match status" value="1"/>
</dbReference>
<feature type="compositionally biased region" description="Basic and acidic residues" evidence="2">
    <location>
        <begin position="1424"/>
        <end position="1440"/>
    </location>
</feature>
<dbReference type="PROSITE" id="PS50238">
    <property type="entry name" value="RHOGAP"/>
    <property type="match status" value="1"/>
</dbReference>
<feature type="region of interest" description="Disordered" evidence="2">
    <location>
        <begin position="1131"/>
        <end position="1174"/>
    </location>
</feature>
<dbReference type="GO" id="GO:0030030">
    <property type="term" value="P:cell projection organization"/>
    <property type="evidence" value="ECO:0007669"/>
    <property type="project" value="TreeGrafter"/>
</dbReference>
<feature type="compositionally biased region" description="Polar residues" evidence="2">
    <location>
        <begin position="610"/>
        <end position="632"/>
    </location>
</feature>
<feature type="compositionally biased region" description="Low complexity" evidence="2">
    <location>
        <begin position="1139"/>
        <end position="1174"/>
    </location>
</feature>
<dbReference type="SMART" id="SM00228">
    <property type="entry name" value="PDZ"/>
    <property type="match status" value="1"/>
</dbReference>
<dbReference type="SUPFAM" id="SSF48350">
    <property type="entry name" value="GTPase activation domain, GAP"/>
    <property type="match status" value="1"/>
</dbReference>
<dbReference type="RefSeq" id="XP_002425362.1">
    <property type="nucleotide sequence ID" value="XM_002425317.1"/>
</dbReference>
<feature type="region of interest" description="Disordered" evidence="2">
    <location>
        <begin position="1"/>
        <end position="24"/>
    </location>
</feature>
<reference evidence="7" key="3">
    <citation type="submission" date="2021-02" db="UniProtKB">
        <authorList>
            <consortium name="EnsemblMetazoa"/>
        </authorList>
    </citation>
    <scope>IDENTIFICATION</scope>
    <source>
        <strain evidence="7">USDA</strain>
    </source>
</reference>
<dbReference type="InterPro" id="IPR052118">
    <property type="entry name" value="Rho-GAP_regulator"/>
</dbReference>
<feature type="domain" description="PDZ" evidence="4">
    <location>
        <begin position="100"/>
        <end position="170"/>
    </location>
</feature>
<dbReference type="KEGG" id="phu:Phum_PHUM194120"/>
<dbReference type="Pfam" id="PF25336">
    <property type="entry name" value="C2_SYDE"/>
    <property type="match status" value="1"/>
</dbReference>
<evidence type="ECO:0000313" key="7">
    <source>
        <dbReference type="EnsemblMetazoa" id="PHUM194120-PA"/>
    </source>
</evidence>
<dbReference type="GO" id="GO:0005096">
    <property type="term" value="F:GTPase activator activity"/>
    <property type="evidence" value="ECO:0007669"/>
    <property type="project" value="UniProtKB-KW"/>
</dbReference>
<dbReference type="InterPro" id="IPR057459">
    <property type="entry name" value="SYDE1/2_C2"/>
</dbReference>
<dbReference type="Gene3D" id="2.30.42.10">
    <property type="match status" value="1"/>
</dbReference>
<dbReference type="PANTHER" id="PTHR46150">
    <property type="entry name" value="RHO GTPASE-ACTIVATING PROTEIN 100F"/>
    <property type="match status" value="1"/>
</dbReference>
<dbReference type="FunFam" id="2.30.42.10:FF:000163">
    <property type="entry name" value="rho GTPase-activating protein 100F isoform X1"/>
    <property type="match status" value="1"/>
</dbReference>
<feature type="compositionally biased region" description="Low complexity" evidence="2">
    <location>
        <begin position="358"/>
        <end position="376"/>
    </location>
</feature>
<dbReference type="Pfam" id="PF00595">
    <property type="entry name" value="PDZ"/>
    <property type="match status" value="1"/>
</dbReference>
<evidence type="ECO:0000313" key="6">
    <source>
        <dbReference type="EMBL" id="EEB12624.1"/>
    </source>
</evidence>
<keyword evidence="8" id="KW-1185">Reference proteome</keyword>
<dbReference type="CDD" id="cd06718">
    <property type="entry name" value="PDZ_Par6-like"/>
    <property type="match status" value="1"/>
</dbReference>
<dbReference type="GeneID" id="8240284"/>
<feature type="region of interest" description="Disordered" evidence="2">
    <location>
        <begin position="1239"/>
        <end position="1285"/>
    </location>
</feature>
<keyword evidence="1" id="KW-0343">GTPase activation</keyword>
<dbReference type="InterPro" id="IPR036034">
    <property type="entry name" value="PDZ_sf"/>
</dbReference>
<dbReference type="CDD" id="cd00030">
    <property type="entry name" value="C2"/>
    <property type="match status" value="1"/>
</dbReference>
<dbReference type="Proteomes" id="UP000009046">
    <property type="component" value="Unassembled WGS sequence"/>
</dbReference>
<dbReference type="GO" id="GO:0046578">
    <property type="term" value="P:regulation of Ras protein signal transduction"/>
    <property type="evidence" value="ECO:0007669"/>
    <property type="project" value="TreeGrafter"/>
</dbReference>
<feature type="region of interest" description="Disordered" evidence="2">
    <location>
        <begin position="1413"/>
        <end position="1440"/>
    </location>
</feature>
<evidence type="ECO:0000313" key="8">
    <source>
        <dbReference type="Proteomes" id="UP000009046"/>
    </source>
</evidence>
<organism>
    <name type="scientific">Pediculus humanus subsp. corporis</name>
    <name type="common">Body louse</name>
    <dbReference type="NCBI Taxonomy" id="121224"/>
    <lineage>
        <taxon>Eukaryota</taxon>
        <taxon>Metazoa</taxon>
        <taxon>Ecdysozoa</taxon>
        <taxon>Arthropoda</taxon>
        <taxon>Hexapoda</taxon>
        <taxon>Insecta</taxon>
        <taxon>Pterygota</taxon>
        <taxon>Neoptera</taxon>
        <taxon>Paraneoptera</taxon>
        <taxon>Psocodea</taxon>
        <taxon>Troctomorpha</taxon>
        <taxon>Phthiraptera</taxon>
        <taxon>Anoplura</taxon>
        <taxon>Pediculidae</taxon>
        <taxon>Pediculus</taxon>
    </lineage>
</organism>
<dbReference type="InterPro" id="IPR000008">
    <property type="entry name" value="C2_dom"/>
</dbReference>
<dbReference type="GO" id="GO:0016477">
    <property type="term" value="P:cell migration"/>
    <property type="evidence" value="ECO:0007669"/>
    <property type="project" value="TreeGrafter"/>
</dbReference>
<reference evidence="6" key="2">
    <citation type="submission" date="2007-04" db="EMBL/GenBank/DDBJ databases">
        <title>The genome of the human body louse.</title>
        <authorList>
            <consortium name="The Human Body Louse Genome Consortium"/>
            <person name="Kirkness E."/>
            <person name="Walenz B."/>
            <person name="Hass B."/>
            <person name="Bruggner R."/>
            <person name="Strausberg R."/>
        </authorList>
    </citation>
    <scope>NUCLEOTIDE SEQUENCE</scope>
    <source>
        <strain evidence="6">USDA</strain>
    </source>
</reference>
<feature type="domain" description="Rho-GAP" evidence="5">
    <location>
        <begin position="884"/>
        <end position="1089"/>
    </location>
</feature>
<dbReference type="SUPFAM" id="SSF50156">
    <property type="entry name" value="PDZ domain-like"/>
    <property type="match status" value="1"/>
</dbReference>
<feature type="compositionally biased region" description="Acidic residues" evidence="2">
    <location>
        <begin position="1647"/>
        <end position="1662"/>
    </location>
</feature>
<dbReference type="PROSITE" id="PS50106">
    <property type="entry name" value="PDZ"/>
    <property type="match status" value="1"/>
</dbReference>
<evidence type="ECO:0000259" key="4">
    <source>
        <dbReference type="PROSITE" id="PS50106"/>
    </source>
</evidence>
<dbReference type="SMART" id="SM00324">
    <property type="entry name" value="RhoGAP"/>
    <property type="match status" value="1"/>
</dbReference>
<reference evidence="6" key="1">
    <citation type="submission" date="2007-04" db="EMBL/GenBank/DDBJ databases">
        <title>Annotation of Pediculus humanus corporis strain USDA.</title>
        <authorList>
            <person name="Kirkness E."/>
            <person name="Hannick L."/>
            <person name="Hass B."/>
            <person name="Bruggner R."/>
            <person name="Lawson D."/>
            <person name="Bidwell S."/>
            <person name="Joardar V."/>
            <person name="Caler E."/>
            <person name="Walenz B."/>
            <person name="Inman J."/>
            <person name="Schobel S."/>
            <person name="Galinsky K."/>
            <person name="Amedeo P."/>
            <person name="Strausberg R."/>
        </authorList>
    </citation>
    <scope>NUCLEOTIDE SEQUENCE</scope>
    <source>
        <strain evidence="6">USDA</strain>
    </source>
</reference>
<feature type="compositionally biased region" description="Polar residues" evidence="2">
    <location>
        <begin position="1264"/>
        <end position="1285"/>
    </location>
</feature>
<dbReference type="EnsemblMetazoa" id="PHUM194120-RA">
    <property type="protein sequence ID" value="PHUM194120-PA"/>
    <property type="gene ID" value="PHUM194120"/>
</dbReference>
<dbReference type="InterPro" id="IPR035892">
    <property type="entry name" value="C2_domain_sf"/>
</dbReference>
<dbReference type="HOGENOM" id="CLU_241652_0_0_1"/>
<feature type="compositionally biased region" description="Polar residues" evidence="2">
    <location>
        <begin position="1239"/>
        <end position="1254"/>
    </location>
</feature>
<dbReference type="PANTHER" id="PTHR46150:SF3">
    <property type="entry name" value="RHO GTPASE-ACTIVATING PROTEIN 100F"/>
    <property type="match status" value="1"/>
</dbReference>
<dbReference type="GO" id="GO:0007165">
    <property type="term" value="P:signal transduction"/>
    <property type="evidence" value="ECO:0007669"/>
    <property type="project" value="InterPro"/>
</dbReference>
<dbReference type="InterPro" id="IPR001478">
    <property type="entry name" value="PDZ"/>
</dbReference>
<dbReference type="EMBL" id="DS235152">
    <property type="protein sequence ID" value="EEB12624.1"/>
    <property type="molecule type" value="Genomic_DNA"/>
</dbReference>
<dbReference type="InterPro" id="IPR008936">
    <property type="entry name" value="Rho_GTPase_activation_prot"/>
</dbReference>
<feature type="compositionally biased region" description="Basic and acidic residues" evidence="2">
    <location>
        <begin position="1593"/>
        <end position="1608"/>
    </location>
</feature>
<feature type="compositionally biased region" description="Polar residues" evidence="2">
    <location>
        <begin position="1"/>
        <end position="16"/>
    </location>
</feature>
<dbReference type="EMBL" id="AAZO01002252">
    <property type="status" value="NOT_ANNOTATED_CDS"/>
    <property type="molecule type" value="Genomic_DNA"/>
</dbReference>
<dbReference type="OrthoDB" id="120383at2759"/>
<protein>
    <submittedName>
        <fullName evidence="6 7">Rho-GTPase-activating protein, putative</fullName>
    </submittedName>
</protein>
<feature type="domain" description="C2" evidence="3">
    <location>
        <begin position="710"/>
        <end position="836"/>
    </location>
</feature>
<name>E0VGW8_PEDHC</name>
<dbReference type="InterPro" id="IPR000198">
    <property type="entry name" value="RhoGAP_dom"/>
</dbReference>
<feature type="region of interest" description="Disordered" evidence="2">
    <location>
        <begin position="357"/>
        <end position="392"/>
    </location>
</feature>
<dbReference type="Gene3D" id="2.60.40.150">
    <property type="entry name" value="C2 domain"/>
    <property type="match status" value="1"/>
</dbReference>
<accession>E0VGW8</accession>
<gene>
    <name evidence="7" type="primary">8240284</name>
    <name evidence="6" type="ORF">Phum_PHUM194120</name>
</gene>